<evidence type="ECO:0008006" key="4">
    <source>
        <dbReference type="Google" id="ProtNLM"/>
    </source>
</evidence>
<proteinExistence type="predicted"/>
<dbReference type="AlphaFoldDB" id="A0A7I9VKJ6"/>
<evidence type="ECO:0000256" key="1">
    <source>
        <dbReference type="SAM" id="Phobius"/>
    </source>
</evidence>
<keyword evidence="1" id="KW-0812">Transmembrane</keyword>
<dbReference type="Proteomes" id="UP000503640">
    <property type="component" value="Unassembled WGS sequence"/>
</dbReference>
<comment type="caution">
    <text evidence="2">The sequence shown here is derived from an EMBL/GenBank/DDBJ whole genome shotgun (WGS) entry which is preliminary data.</text>
</comment>
<organism evidence="2 3">
    <name type="scientific">Anaeromyxobacter diazotrophicus</name>
    <dbReference type="NCBI Taxonomy" id="2590199"/>
    <lineage>
        <taxon>Bacteria</taxon>
        <taxon>Pseudomonadati</taxon>
        <taxon>Myxococcota</taxon>
        <taxon>Myxococcia</taxon>
        <taxon>Myxococcales</taxon>
        <taxon>Cystobacterineae</taxon>
        <taxon>Anaeromyxobacteraceae</taxon>
        <taxon>Anaeromyxobacter</taxon>
    </lineage>
</organism>
<keyword evidence="3" id="KW-1185">Reference proteome</keyword>
<accession>A0A7I9VKJ6</accession>
<sequence length="412" mass="45039">MLSTLRSKVRAIRRSLAQVGDGQPLHRAALVVLLLLDAFILVSVLDGLDAHTRQLASPWDRVPSACRDLVLERSWTPATRLDRLADGAHRDAASDLRPAERRKALHPLCAAVLEPLEAIQRDPELRRLLELHRQLRGESRDLELALAGPKAAYDTALLAKVAKEEGGPDVAALRLELRRKTAALEGARARLATADTALDGSPRVAALWSRLDGVGPAERDRLSSDLRRLVAWFPVRRLAMQLAFLLPLFAAFYAWNAVSLRRRRGVQTLVSAHLLAVVSIPILIELFEAAYEVIPKRLLQAIFELLEAWNLVAIWHYLVIALAVAVALLAVHVVQRKVFSRERLLERRIAKGQCQACGKALPPGARACVCCGAAQFTACAGCGGLAHVEARYCRECGRERPAAAPAGDPGLA</sequence>
<evidence type="ECO:0000313" key="3">
    <source>
        <dbReference type="Proteomes" id="UP000503640"/>
    </source>
</evidence>
<feature type="transmembrane region" description="Helical" evidence="1">
    <location>
        <begin position="270"/>
        <end position="294"/>
    </location>
</feature>
<dbReference type="RefSeq" id="WP_176064041.1">
    <property type="nucleotide sequence ID" value="NZ_BJTG01000003.1"/>
</dbReference>
<gene>
    <name evidence="2" type="ORF">AMYX_12680</name>
</gene>
<keyword evidence="1" id="KW-1133">Transmembrane helix</keyword>
<feature type="transmembrane region" description="Helical" evidence="1">
    <location>
        <begin position="238"/>
        <end position="258"/>
    </location>
</feature>
<dbReference type="EMBL" id="BJTG01000003">
    <property type="protein sequence ID" value="GEJ56527.1"/>
    <property type="molecule type" value="Genomic_DNA"/>
</dbReference>
<feature type="transmembrane region" description="Helical" evidence="1">
    <location>
        <begin position="314"/>
        <end position="334"/>
    </location>
</feature>
<protein>
    <recommendedName>
        <fullName evidence="4">DZANK-type domain-containing protein</fullName>
    </recommendedName>
</protein>
<name>A0A7I9VKJ6_9BACT</name>
<evidence type="ECO:0000313" key="2">
    <source>
        <dbReference type="EMBL" id="GEJ56527.1"/>
    </source>
</evidence>
<reference evidence="3" key="1">
    <citation type="journal article" date="2020" name="Appl. Environ. Microbiol.">
        <title>Diazotrophic Anaeromyxobacter Isolates from Soils.</title>
        <authorList>
            <person name="Masuda Y."/>
            <person name="Yamanaka H."/>
            <person name="Xu Z.X."/>
            <person name="Shiratori Y."/>
            <person name="Aono T."/>
            <person name="Amachi S."/>
            <person name="Senoo K."/>
            <person name="Itoh H."/>
        </authorList>
    </citation>
    <scope>NUCLEOTIDE SEQUENCE [LARGE SCALE GENOMIC DNA]</scope>
    <source>
        <strain evidence="3">R267</strain>
    </source>
</reference>
<keyword evidence="1" id="KW-0472">Membrane</keyword>